<dbReference type="Gene3D" id="1.10.340.70">
    <property type="match status" value="1"/>
</dbReference>
<dbReference type="InterPro" id="IPR036397">
    <property type="entry name" value="RNaseH_sf"/>
</dbReference>
<evidence type="ECO:0000256" key="11">
    <source>
        <dbReference type="SAM" id="MobiDB-lite"/>
    </source>
</evidence>
<evidence type="ECO:0000256" key="1">
    <source>
        <dbReference type="ARBA" id="ARBA00010879"/>
    </source>
</evidence>
<dbReference type="FunFam" id="3.30.420.10:FF:000032">
    <property type="entry name" value="Retrovirus-related Pol polyprotein from transposon 297-like Protein"/>
    <property type="match status" value="1"/>
</dbReference>
<evidence type="ECO:0000256" key="7">
    <source>
        <dbReference type="ARBA" id="ARBA00022759"/>
    </source>
</evidence>
<evidence type="ECO:0000256" key="8">
    <source>
        <dbReference type="ARBA" id="ARBA00022801"/>
    </source>
</evidence>
<dbReference type="Pfam" id="PF17919">
    <property type="entry name" value="RT_RNaseH_2"/>
    <property type="match status" value="1"/>
</dbReference>
<dbReference type="FunFam" id="3.10.20.370:FF:000001">
    <property type="entry name" value="Retrovirus-related Pol polyprotein from transposon 17.6-like protein"/>
    <property type="match status" value="1"/>
</dbReference>
<evidence type="ECO:0000256" key="5">
    <source>
        <dbReference type="ARBA" id="ARBA00022695"/>
    </source>
</evidence>
<dbReference type="InterPro" id="IPR041577">
    <property type="entry name" value="RT_RNaseH_2"/>
</dbReference>
<evidence type="ECO:0000256" key="9">
    <source>
        <dbReference type="ARBA" id="ARBA00022918"/>
    </source>
</evidence>
<dbReference type="InterPro" id="IPR043128">
    <property type="entry name" value="Rev_trsase/Diguanyl_cyclase"/>
</dbReference>
<evidence type="ECO:0000256" key="10">
    <source>
        <dbReference type="ARBA" id="ARBA00039658"/>
    </source>
</evidence>
<protein>
    <recommendedName>
        <fullName evidence="10">Gypsy retrotransposon integrase-like protein 1</fullName>
        <ecNumber evidence="2">3.1.26.4</ecNumber>
    </recommendedName>
</protein>
<dbReference type="SUPFAM" id="SSF56672">
    <property type="entry name" value="DNA/RNA polymerases"/>
    <property type="match status" value="1"/>
</dbReference>
<dbReference type="Pfam" id="PF17921">
    <property type="entry name" value="Integrase_H2C2"/>
    <property type="match status" value="1"/>
</dbReference>
<keyword evidence="7" id="KW-0255">Endonuclease</keyword>
<feature type="domain" description="Integrase catalytic" evidence="13">
    <location>
        <begin position="1432"/>
        <end position="1590"/>
    </location>
</feature>
<dbReference type="SUPFAM" id="SSF53098">
    <property type="entry name" value="Ribonuclease H-like"/>
    <property type="match status" value="1"/>
</dbReference>
<keyword evidence="6" id="KW-0540">Nuclease</keyword>
<dbReference type="InterPro" id="IPR041588">
    <property type="entry name" value="Integrase_H2C2"/>
</dbReference>
<dbReference type="Gene3D" id="2.40.70.10">
    <property type="entry name" value="Acid Proteases"/>
    <property type="match status" value="1"/>
</dbReference>
<keyword evidence="3" id="KW-0645">Protease</keyword>
<evidence type="ECO:0000313" key="14">
    <source>
        <dbReference type="EMBL" id="SBQ52919.1"/>
    </source>
</evidence>
<sequence>MASKFGEEDNGSAIGNALGLGRGRFLRELCNTPVRNLGDVGSPAFSSTRIPSHPVHSEKVTDQVSVTSDVSDPALSHLITHIAQQVGQAISVQLKGDSKADEVKGSCVQNSGSDQTAINFTHNLAGMKLVLQADVREPPSFRGDESDKVSVYEWEELMDTYLRKRGVPQAEQQHEIVSRLMGKARDIVKITLRSNPTLKPQENPKAIIDILKQHFGEATCSSMPLADFYGTVPMPGENPVEYWLRLNKAIDAAEEGLRRQGRHIDEPSREVTMMFVKYCPDPSLAAVLRFKAPDKWTAMEIQELVDRYQIEMKERVASKPNHPNSAKCLTSYVQAPAAEEPTPSVSPISFPAQAEAKCPTYASNRRAAAFKLINPHLERGCVGKELQTLNCDSEIEQCYVNACGVASEKAKVIMQHTHTVQPYDELFYAPVTVNHKCNLQGMLDSGSMACTFSEEAEKKLVEEKVLSEPKTLTQEVVLVGCGGKLTKPKNMYEVELQIYGQSCLVPVLVVPGQRDDLIIGTNVIKFLMHQLKTSDDYWRLISSSNQAASPGCEQFLDLMASTARWQGGQLPGKIGTVKLRQSVTLLARQEHLVWGRLPNDSPMSPGSTIIVEPTSSKSMPRNIMVGRIITPLWGDRWVPMKVTNLSEKPVTLRKNCKLADVSPCIAVEDVEIFQGSLQTETPVSEENVGPDCPPDLEKRLQDVGLADLDISACHTNLAGKEKLVQLLERYNDVFSKHALDCGEAKGFVHRIRLTDDRPFRLPYRRVPPAHYHKLRQVLTEMEEQGIIRKSERIRVTIGDGMEEGWRLEDLHGFPSDCLAALGGNVYFSTMDLTSGFYNIPMAEEDKKYTAFTTPLGLHEYNRMPQGLCNSPASFMRMMLSIFGDLNFSSLLCYLDDLLVFAPTEEGALKRLEVVFQRLREHNLKLSPKKCHFMRASVKFLGHIIDGGGVAVDPSKVEVISKMSKSDLMEDDGCTPSVRRIKSFLGMVFYYQHFLPNCSSISKPLFALTARQKRRGKSKANTGTYRKLKPDDWTPDCDVALDRLKESLMDCVVLAHPDFSRPLILSIDASLDGLGAVLSQITEGESKARPIAFASKTLSGSQKRYPAHRLEFLALKWSVCEKFSHWLKGNTFTVWTDNNPLTYIMTKPKLDACEQRWVAKLAPYTFDLKHIAGNKNVVADALSRDPFSKTVGHRLITEPYDSLLGECDGFGEYAIQDVLRLKVQCHQARGPARSNAAESSTSHLPSHTVVKALIDVHDQWSESMESRATQLIQTIQQVGSVGLDPLPAFSLEELRQSQEQDPSISKILPFLDRKRRPSRREREMFDSGALALVKQWEKLRVLDGVLYRVIKDPLSKQKRHQFVLPRSLEKKALCGVHDLAGHQGQARTIYLAKQRFFWPKMEHQIRNYVKYCQRCILAKTPEPSARAPLESIRTSAPMELVCLDFWSAEDNRQHSVDVLVVTDHFTKLAHAFPCANQTAKQVARKLWDHVFCVYGFPERIHTDQGANFESELVTELLKLSGVSKSHTTAYHPMGNGGTERFNRTLGNMLRSLPLREKARWPQQIQTLTFAYNATIHETTGYAPFHLMFGRVPRLPVDVMFQQVLHDPVVTDYSSYAKTLMSYLKEAADIAQKHAVKEQDKQAKDYNRKVKGFELNVGDRVLLANKGERGKKKLADKWDSNIYTVIDKSPKTHIYKLEDDKGNIRVVHRNLILDISFLPIEAAGDELNETACSFDESETGSSMGDTINSVDEVDSGDSTCVWTHSNMPDLSVGESEEQPCHVGTESSGRGSPEASCLSDYDGPVAAPSAETDNCLTDVTDTLVTARDQSPSSKVLGQADAT</sequence>
<dbReference type="GO" id="GO:0006508">
    <property type="term" value="P:proteolysis"/>
    <property type="evidence" value="ECO:0007669"/>
    <property type="project" value="UniProtKB-KW"/>
</dbReference>
<accession>A0A1A8F493</accession>
<dbReference type="InterPro" id="IPR050951">
    <property type="entry name" value="Retrovirus_Pol_polyprotein"/>
</dbReference>
<dbReference type="CDD" id="cd09274">
    <property type="entry name" value="RNase_HI_RT_Ty3"/>
    <property type="match status" value="1"/>
</dbReference>
<dbReference type="PROSITE" id="PS50878">
    <property type="entry name" value="RT_POL"/>
    <property type="match status" value="1"/>
</dbReference>
<proteinExistence type="inferred from homology"/>
<dbReference type="PANTHER" id="PTHR37984:SF15">
    <property type="entry name" value="INTEGRASE CATALYTIC DOMAIN-CONTAINING PROTEIN"/>
    <property type="match status" value="1"/>
</dbReference>
<evidence type="ECO:0000256" key="4">
    <source>
        <dbReference type="ARBA" id="ARBA00022679"/>
    </source>
</evidence>
<feature type="domain" description="Reverse transcriptase" evidence="12">
    <location>
        <begin position="747"/>
        <end position="944"/>
    </location>
</feature>
<dbReference type="FunFam" id="3.10.10.10:FF:000007">
    <property type="entry name" value="Retrovirus-related Pol polyprotein from transposon 17.6-like Protein"/>
    <property type="match status" value="1"/>
</dbReference>
<dbReference type="PROSITE" id="PS50994">
    <property type="entry name" value="INTEGRASE"/>
    <property type="match status" value="1"/>
</dbReference>
<comment type="similarity">
    <text evidence="1">Belongs to the beta type-B retroviral polymerase family. HERV class-II K(HML-2) pol subfamily.</text>
</comment>
<dbReference type="InterPro" id="IPR021109">
    <property type="entry name" value="Peptidase_aspartic_dom_sf"/>
</dbReference>
<keyword evidence="8" id="KW-0378">Hydrolase</keyword>
<dbReference type="EC" id="3.1.26.4" evidence="2"/>
<dbReference type="EMBL" id="HAEB01006392">
    <property type="protein sequence ID" value="SBQ52919.1"/>
    <property type="molecule type" value="Transcribed_RNA"/>
</dbReference>
<evidence type="ECO:0000256" key="6">
    <source>
        <dbReference type="ARBA" id="ARBA00022722"/>
    </source>
</evidence>
<name>A0A1A8F493_9TELE</name>
<dbReference type="CDD" id="cd01647">
    <property type="entry name" value="RT_LTR"/>
    <property type="match status" value="1"/>
</dbReference>
<dbReference type="GO" id="GO:0015074">
    <property type="term" value="P:DNA integration"/>
    <property type="evidence" value="ECO:0007669"/>
    <property type="project" value="InterPro"/>
</dbReference>
<dbReference type="Gene3D" id="3.10.10.10">
    <property type="entry name" value="HIV Type 1 Reverse Transcriptase, subunit A, domain 1"/>
    <property type="match status" value="1"/>
</dbReference>
<dbReference type="Pfam" id="PF00078">
    <property type="entry name" value="RVT_1"/>
    <property type="match status" value="1"/>
</dbReference>
<dbReference type="GO" id="GO:0004523">
    <property type="term" value="F:RNA-DNA hybrid ribonuclease activity"/>
    <property type="evidence" value="ECO:0007669"/>
    <property type="project" value="UniProtKB-EC"/>
</dbReference>
<dbReference type="GO" id="GO:0003676">
    <property type="term" value="F:nucleic acid binding"/>
    <property type="evidence" value="ECO:0007669"/>
    <property type="project" value="InterPro"/>
</dbReference>
<dbReference type="InterPro" id="IPR000477">
    <property type="entry name" value="RT_dom"/>
</dbReference>
<dbReference type="InterPro" id="IPR001584">
    <property type="entry name" value="Integrase_cat-core"/>
</dbReference>
<keyword evidence="5" id="KW-0548">Nucleotidyltransferase</keyword>
<dbReference type="Pfam" id="PF00665">
    <property type="entry name" value="rve"/>
    <property type="match status" value="1"/>
</dbReference>
<dbReference type="Gene3D" id="3.30.70.270">
    <property type="match status" value="2"/>
</dbReference>
<feature type="region of interest" description="Disordered" evidence="11">
    <location>
        <begin position="1765"/>
        <end position="1813"/>
    </location>
</feature>
<dbReference type="InterPro" id="IPR012337">
    <property type="entry name" value="RNaseH-like_sf"/>
</dbReference>
<organism evidence="14">
    <name type="scientific">Nothobranchius korthausae</name>
    <dbReference type="NCBI Taxonomy" id="1143690"/>
    <lineage>
        <taxon>Eukaryota</taxon>
        <taxon>Metazoa</taxon>
        <taxon>Chordata</taxon>
        <taxon>Craniata</taxon>
        <taxon>Vertebrata</taxon>
        <taxon>Euteleostomi</taxon>
        <taxon>Actinopterygii</taxon>
        <taxon>Neopterygii</taxon>
        <taxon>Teleostei</taxon>
        <taxon>Neoteleostei</taxon>
        <taxon>Acanthomorphata</taxon>
        <taxon>Ovalentaria</taxon>
        <taxon>Atherinomorphae</taxon>
        <taxon>Cyprinodontiformes</taxon>
        <taxon>Nothobranchiidae</taxon>
        <taxon>Nothobranchius</taxon>
    </lineage>
</organism>
<evidence type="ECO:0000259" key="13">
    <source>
        <dbReference type="PROSITE" id="PS50994"/>
    </source>
</evidence>
<dbReference type="Gene3D" id="3.30.420.10">
    <property type="entry name" value="Ribonuclease H-like superfamily/Ribonuclease H"/>
    <property type="match status" value="1"/>
</dbReference>
<reference evidence="14" key="2">
    <citation type="submission" date="2016-06" db="EMBL/GenBank/DDBJ databases">
        <title>The genome of a short-lived fish provides insights into sex chromosome evolution and the genetic control of aging.</title>
        <authorList>
            <person name="Reichwald K."/>
            <person name="Felder M."/>
            <person name="Petzold A."/>
            <person name="Koch P."/>
            <person name="Groth M."/>
            <person name="Platzer M."/>
        </authorList>
    </citation>
    <scope>NUCLEOTIDE SEQUENCE</scope>
    <source>
        <tissue evidence="14">Brain</tissue>
    </source>
</reference>
<dbReference type="GO" id="GO:0003964">
    <property type="term" value="F:RNA-directed DNA polymerase activity"/>
    <property type="evidence" value="ECO:0007669"/>
    <property type="project" value="UniProtKB-KW"/>
</dbReference>
<keyword evidence="9" id="KW-0695">RNA-directed DNA polymerase</keyword>
<dbReference type="PANTHER" id="PTHR37984">
    <property type="entry name" value="PROTEIN CBG26694"/>
    <property type="match status" value="1"/>
</dbReference>
<evidence type="ECO:0000256" key="2">
    <source>
        <dbReference type="ARBA" id="ARBA00012180"/>
    </source>
</evidence>
<dbReference type="GO" id="GO:0008233">
    <property type="term" value="F:peptidase activity"/>
    <property type="evidence" value="ECO:0007669"/>
    <property type="project" value="UniProtKB-KW"/>
</dbReference>
<keyword evidence="4" id="KW-0808">Transferase</keyword>
<reference evidence="14" key="1">
    <citation type="submission" date="2016-05" db="EMBL/GenBank/DDBJ databases">
        <authorList>
            <person name="Lavstsen T."/>
            <person name="Jespersen J.S."/>
        </authorList>
    </citation>
    <scope>NUCLEOTIDE SEQUENCE</scope>
    <source>
        <tissue evidence="14">Brain</tissue>
    </source>
</reference>
<dbReference type="Gene3D" id="3.10.20.370">
    <property type="match status" value="1"/>
</dbReference>
<gene>
    <name evidence="14" type="primary">BX927253.1</name>
</gene>
<evidence type="ECO:0000256" key="3">
    <source>
        <dbReference type="ARBA" id="ARBA00022670"/>
    </source>
</evidence>
<dbReference type="FunFam" id="1.10.340.70:FF:000001">
    <property type="entry name" value="Retrovirus-related Pol polyprotein from transposon gypsy-like Protein"/>
    <property type="match status" value="1"/>
</dbReference>
<dbReference type="InterPro" id="IPR043502">
    <property type="entry name" value="DNA/RNA_pol_sf"/>
</dbReference>
<evidence type="ECO:0000259" key="12">
    <source>
        <dbReference type="PROSITE" id="PS50878"/>
    </source>
</evidence>
<feature type="non-terminal residue" evidence="14">
    <location>
        <position position="1839"/>
    </location>
</feature>